<protein>
    <submittedName>
        <fullName evidence="1">Maleylpyruvate isomerase N-terminal domain-containing protein</fullName>
    </submittedName>
</protein>
<dbReference type="Proteomes" id="UP001059617">
    <property type="component" value="Chromosome"/>
</dbReference>
<dbReference type="Gene3D" id="1.20.120.450">
    <property type="entry name" value="dinb family like domain"/>
    <property type="match status" value="1"/>
</dbReference>
<evidence type="ECO:0000313" key="2">
    <source>
        <dbReference type="Proteomes" id="UP001059617"/>
    </source>
</evidence>
<sequence length="37" mass="4274">MNRDEIRQAVDAQRRDVADLLEGLTDDEWRQPSLCTG</sequence>
<reference evidence="1" key="2">
    <citation type="submission" date="2022-09" db="EMBL/GenBank/DDBJ databases">
        <title>Biosynthetic gene clusters of Dactylosporangioum fulvum.</title>
        <authorList>
            <person name="Caradec T."/>
        </authorList>
    </citation>
    <scope>NUCLEOTIDE SEQUENCE</scope>
    <source>
        <strain evidence="1">NRRL B-16292</strain>
    </source>
</reference>
<dbReference type="InterPro" id="IPR034660">
    <property type="entry name" value="DinB/YfiT-like"/>
</dbReference>
<dbReference type="RefSeq" id="WP_259865480.1">
    <property type="nucleotide sequence ID" value="NZ_BAAAST010000156.1"/>
</dbReference>
<name>A0ABY5WDF5_9ACTN</name>
<keyword evidence="2" id="KW-1185">Reference proteome</keyword>
<dbReference type="EMBL" id="CP073720">
    <property type="protein sequence ID" value="UWP86336.1"/>
    <property type="molecule type" value="Genomic_DNA"/>
</dbReference>
<evidence type="ECO:0000313" key="1">
    <source>
        <dbReference type="EMBL" id="UWP86336.1"/>
    </source>
</evidence>
<dbReference type="GO" id="GO:0016853">
    <property type="term" value="F:isomerase activity"/>
    <property type="evidence" value="ECO:0007669"/>
    <property type="project" value="UniProtKB-KW"/>
</dbReference>
<gene>
    <name evidence="1" type="ORF">Dfulv_19690</name>
</gene>
<reference evidence="1" key="1">
    <citation type="submission" date="2021-04" db="EMBL/GenBank/DDBJ databases">
        <authorList>
            <person name="Hartkoorn R.C."/>
            <person name="Beaudoing E."/>
            <person name="Hot D."/>
        </authorList>
    </citation>
    <scope>NUCLEOTIDE SEQUENCE</scope>
    <source>
        <strain evidence="1">NRRL B-16292</strain>
    </source>
</reference>
<accession>A0ABY5WDF5</accession>
<dbReference type="SUPFAM" id="SSF109854">
    <property type="entry name" value="DinB/YfiT-like putative metalloenzymes"/>
    <property type="match status" value="1"/>
</dbReference>
<organism evidence="1 2">
    <name type="scientific">Dactylosporangium fulvum</name>
    <dbReference type="NCBI Taxonomy" id="53359"/>
    <lineage>
        <taxon>Bacteria</taxon>
        <taxon>Bacillati</taxon>
        <taxon>Actinomycetota</taxon>
        <taxon>Actinomycetes</taxon>
        <taxon>Micromonosporales</taxon>
        <taxon>Micromonosporaceae</taxon>
        <taxon>Dactylosporangium</taxon>
    </lineage>
</organism>
<keyword evidence="1" id="KW-0413">Isomerase</keyword>
<proteinExistence type="predicted"/>